<comment type="caution">
    <text evidence="8">The sequence shown here is derived from an EMBL/GenBank/DDBJ whole genome shotgun (WGS) entry which is preliminary data.</text>
</comment>
<dbReference type="PRINTS" id="PR00032">
    <property type="entry name" value="HTHARAC"/>
</dbReference>
<protein>
    <submittedName>
        <fullName evidence="8">Helix-turn-helix domain-containing protein</fullName>
    </submittedName>
</protein>
<dbReference type="Proteomes" id="UP000274920">
    <property type="component" value="Unassembled WGS sequence"/>
</dbReference>
<dbReference type="SUPFAM" id="SSF46689">
    <property type="entry name" value="Homeodomain-like"/>
    <property type="match status" value="1"/>
</dbReference>
<dbReference type="InterPro" id="IPR017853">
    <property type="entry name" value="GH"/>
</dbReference>
<dbReference type="Pfam" id="PF02311">
    <property type="entry name" value="AraC_binding"/>
    <property type="match status" value="1"/>
</dbReference>
<name>A0A426DC67_9FIRM</name>
<evidence type="ECO:0000256" key="4">
    <source>
        <dbReference type="ARBA" id="ARBA00023125"/>
    </source>
</evidence>
<accession>A0A426DC67</accession>
<keyword evidence="6" id="KW-0326">Glycosidase</keyword>
<dbReference type="InterPro" id="IPR020449">
    <property type="entry name" value="Tscrpt_reg_AraC-type_HTH"/>
</dbReference>
<dbReference type="InterPro" id="IPR018062">
    <property type="entry name" value="HTH_AraC-typ_CS"/>
</dbReference>
<dbReference type="SUPFAM" id="SSF51011">
    <property type="entry name" value="Glycosyl hydrolase domain"/>
    <property type="match status" value="1"/>
</dbReference>
<reference evidence="8" key="1">
    <citation type="submission" date="2018-10" db="EMBL/GenBank/DDBJ databases">
        <title>Schaedlerella arabinophila gen. nov. sp. nov., isolated from the mouse intestinal tract and comparative analysis with the genome of the closely related altered Schaedler flora strain ASF502.</title>
        <authorList>
            <person name="Miyake S."/>
            <person name="Soh M."/>
            <person name="Seedorf H."/>
        </authorList>
    </citation>
    <scope>NUCLEOTIDE SEQUENCE [LARGE SCALE GENOMIC DNA]</scope>
    <source>
        <strain evidence="8">DSM 106076</strain>
    </source>
</reference>
<proteinExistence type="inferred from homology"/>
<dbReference type="EMBL" id="RHJS01000002">
    <property type="protein sequence ID" value="RRK30417.1"/>
    <property type="molecule type" value="Genomic_DNA"/>
</dbReference>
<dbReference type="InterPro" id="IPR049166">
    <property type="entry name" value="GH39_cat"/>
</dbReference>
<dbReference type="InterPro" id="IPR009057">
    <property type="entry name" value="Homeodomain-like_sf"/>
</dbReference>
<dbReference type="SUPFAM" id="SSF51182">
    <property type="entry name" value="RmlC-like cupins"/>
    <property type="match status" value="1"/>
</dbReference>
<dbReference type="SMART" id="SM00342">
    <property type="entry name" value="HTH_ARAC"/>
    <property type="match status" value="1"/>
</dbReference>
<evidence type="ECO:0000313" key="8">
    <source>
        <dbReference type="EMBL" id="RRK30417.1"/>
    </source>
</evidence>
<dbReference type="InterPro" id="IPR003313">
    <property type="entry name" value="AraC-bd"/>
</dbReference>
<dbReference type="PANTHER" id="PTHR43280:SF34">
    <property type="entry name" value="ARAC-FAMILY TRANSCRIPTIONAL REGULATOR"/>
    <property type="match status" value="1"/>
</dbReference>
<dbReference type="Gene3D" id="1.10.10.60">
    <property type="entry name" value="Homeodomain-like"/>
    <property type="match status" value="2"/>
</dbReference>
<evidence type="ECO:0000256" key="5">
    <source>
        <dbReference type="ARBA" id="ARBA00023163"/>
    </source>
</evidence>
<dbReference type="SUPFAM" id="SSF51445">
    <property type="entry name" value="(Trans)glycosidases"/>
    <property type="match status" value="1"/>
</dbReference>
<evidence type="ECO:0000256" key="6">
    <source>
        <dbReference type="ARBA" id="ARBA00023295"/>
    </source>
</evidence>
<evidence type="ECO:0000256" key="2">
    <source>
        <dbReference type="ARBA" id="ARBA00022801"/>
    </source>
</evidence>
<dbReference type="Pfam" id="PF01229">
    <property type="entry name" value="Glyco_hydro_39"/>
    <property type="match status" value="1"/>
</dbReference>
<dbReference type="GO" id="GO:0016798">
    <property type="term" value="F:hydrolase activity, acting on glycosyl bonds"/>
    <property type="evidence" value="ECO:0007669"/>
    <property type="project" value="UniProtKB-KW"/>
</dbReference>
<keyword evidence="4" id="KW-0238">DNA-binding</keyword>
<dbReference type="GO" id="GO:0003700">
    <property type="term" value="F:DNA-binding transcription factor activity"/>
    <property type="evidence" value="ECO:0007669"/>
    <property type="project" value="InterPro"/>
</dbReference>
<keyword evidence="3" id="KW-0805">Transcription regulation</keyword>
<feature type="domain" description="HTH araC/xylS-type" evidence="7">
    <location>
        <begin position="219"/>
        <end position="317"/>
    </location>
</feature>
<gene>
    <name evidence="8" type="ORF">EBB54_02740</name>
</gene>
<dbReference type="Gene3D" id="3.20.20.80">
    <property type="entry name" value="Glycosidases"/>
    <property type="match status" value="1"/>
</dbReference>
<sequence length="857" mass="98651">MSWQFFCAEKDKILRLRKQQGEKRRYAERYKLRNNIFFCPAGGGIYGQKAINLLRKLVTDNSQEKQEMNKIQITSAGGEACHSHRSAELIYVLTGQAKIHIRGEDFQAFPKDVILINPEEPHGWSGHKGALVCKIYMDYYVLKNALKQEPFLFLCNSVREPEKDYGRIRYILETILSKYAEAPEGFWVESLYYALWEGIKTQYLAASTGQTAPVGDKIGEVMDYIQTSYGQPLNLAETAARWYMSESAFSRFFKRETGTGFTEYVRNLRLEQAKEQLLSTNKTVTEIAYDCGYSNLSVFNKNFRQAFSLSPKQFRQERNIPVQKTNASDLDGLAAYLKDSASYKKKAETKGKRILIDTRQGSPFGDSALHCMNAGMFANLLEARVQKHVSMVIQNLGVKCIRLSNPFDPELKIRSGHGTEQMNFEKMDTVLDFLLEQDAVPVFELPERQKKMIVSIGSDKRLEEIRTDPVFLSLEEWERALEALMKHLADRYTAKEVGRWGFEIWYDVEQVTGAGQIPYFLLYERTRSIIKAYAPEAKIGGSGLNTELSRDVLKEQLLWWKDREDRPDFLTFISYPYQVEWDEKKETGKQYSLLSIDSDTHFVKQDMENYYALMRETDYPETPVWVSEWNTSLSERNIYNDSCAKACHMLTQMVDAADRICRMSYWGISDCPSQYFDSAAPLIGATGLITRDALLKPAYYAFEFWKQLGERMLGKGEHYIATSQHGDSVQILTFNAKQFSYGYQLKDEDRLAPGELPFVFRNSHRLELTFALEGMKKGKKKICIYRVGEVSGNVLAEWKKLGYANDLLRSEIAYLQKICIPRMEVLYQEVTGGILELDVMLEANEMALILVFCKDYP</sequence>
<keyword evidence="5" id="KW-0804">Transcription</keyword>
<keyword evidence="9" id="KW-1185">Reference proteome</keyword>
<dbReference type="InterPro" id="IPR018060">
    <property type="entry name" value="HTH_AraC"/>
</dbReference>
<dbReference type="PANTHER" id="PTHR43280">
    <property type="entry name" value="ARAC-FAMILY TRANSCRIPTIONAL REGULATOR"/>
    <property type="match status" value="1"/>
</dbReference>
<dbReference type="PROSITE" id="PS00041">
    <property type="entry name" value="HTH_ARAC_FAMILY_1"/>
    <property type="match status" value="1"/>
</dbReference>
<dbReference type="Pfam" id="PF12833">
    <property type="entry name" value="HTH_18"/>
    <property type="match status" value="1"/>
</dbReference>
<dbReference type="Gene3D" id="2.60.40.1500">
    <property type="entry name" value="Glycosyl hydrolase domain, family 39"/>
    <property type="match status" value="1"/>
</dbReference>
<dbReference type="InterPro" id="IPR011051">
    <property type="entry name" value="RmlC_Cupin_sf"/>
</dbReference>
<evidence type="ECO:0000256" key="3">
    <source>
        <dbReference type="ARBA" id="ARBA00023015"/>
    </source>
</evidence>
<evidence type="ECO:0000256" key="1">
    <source>
        <dbReference type="ARBA" id="ARBA00008875"/>
    </source>
</evidence>
<organism evidence="8 9">
    <name type="scientific">Schaedlerella arabinosiphila</name>
    <dbReference type="NCBI Taxonomy" id="2044587"/>
    <lineage>
        <taxon>Bacteria</taxon>
        <taxon>Bacillati</taxon>
        <taxon>Bacillota</taxon>
        <taxon>Clostridia</taxon>
        <taxon>Lachnospirales</taxon>
        <taxon>Lachnospiraceae</taxon>
        <taxon>Schaedlerella</taxon>
    </lineage>
</organism>
<evidence type="ECO:0000313" key="9">
    <source>
        <dbReference type="Proteomes" id="UP000274920"/>
    </source>
</evidence>
<dbReference type="GO" id="GO:0043565">
    <property type="term" value="F:sequence-specific DNA binding"/>
    <property type="evidence" value="ECO:0007669"/>
    <property type="project" value="InterPro"/>
</dbReference>
<evidence type="ECO:0000259" key="7">
    <source>
        <dbReference type="PROSITE" id="PS01124"/>
    </source>
</evidence>
<dbReference type="Gene3D" id="2.60.120.10">
    <property type="entry name" value="Jelly Rolls"/>
    <property type="match status" value="1"/>
</dbReference>
<dbReference type="AlphaFoldDB" id="A0A426DC67"/>
<dbReference type="InterPro" id="IPR014710">
    <property type="entry name" value="RmlC-like_jellyroll"/>
</dbReference>
<keyword evidence="2" id="KW-0378">Hydrolase</keyword>
<comment type="similarity">
    <text evidence="1">Belongs to the glycosyl hydrolase 39 family.</text>
</comment>
<dbReference type="PROSITE" id="PS01124">
    <property type="entry name" value="HTH_ARAC_FAMILY_2"/>
    <property type="match status" value="1"/>
</dbReference>